<feature type="domain" description="Thiamine pyrophosphate enzyme TPP-binding" evidence="3">
    <location>
        <begin position="47"/>
        <end position="192"/>
    </location>
</feature>
<evidence type="ECO:0000313" key="4">
    <source>
        <dbReference type="EMBL" id="VAW25543.1"/>
    </source>
</evidence>
<dbReference type="GO" id="GO:0016625">
    <property type="term" value="F:oxidoreductase activity, acting on the aldehyde or oxo group of donors, iron-sulfur protein as acceptor"/>
    <property type="evidence" value="ECO:0007669"/>
    <property type="project" value="UniProtKB-ARBA"/>
</dbReference>
<dbReference type="Gene3D" id="3.40.50.970">
    <property type="match status" value="1"/>
</dbReference>
<dbReference type="GO" id="GO:0045333">
    <property type="term" value="P:cellular respiration"/>
    <property type="evidence" value="ECO:0007669"/>
    <property type="project" value="UniProtKB-ARBA"/>
</dbReference>
<organism evidence="4">
    <name type="scientific">hydrothermal vent metagenome</name>
    <dbReference type="NCBI Taxonomy" id="652676"/>
    <lineage>
        <taxon>unclassified sequences</taxon>
        <taxon>metagenomes</taxon>
        <taxon>ecological metagenomes</taxon>
    </lineage>
</organism>
<proteinExistence type="predicted"/>
<dbReference type="GO" id="GO:0030976">
    <property type="term" value="F:thiamine pyrophosphate binding"/>
    <property type="evidence" value="ECO:0007669"/>
    <property type="project" value="InterPro"/>
</dbReference>
<dbReference type="PANTHER" id="PTHR48084:SF4">
    <property type="entry name" value="2-OXOGLUTARATE OXIDOREDUCTASE SUBUNIT KORB"/>
    <property type="match status" value="1"/>
</dbReference>
<dbReference type="Pfam" id="PF01558">
    <property type="entry name" value="POR"/>
    <property type="match status" value="1"/>
</dbReference>
<evidence type="ECO:0008006" key="5">
    <source>
        <dbReference type="Google" id="ProtNLM"/>
    </source>
</evidence>
<dbReference type="SUPFAM" id="SSF52518">
    <property type="entry name" value="Thiamin diphosphate-binding fold (THDP-binding)"/>
    <property type="match status" value="1"/>
</dbReference>
<dbReference type="InterPro" id="IPR019752">
    <property type="entry name" value="Pyrv/ketoisovalerate_OxRed_cat"/>
</dbReference>
<evidence type="ECO:0000256" key="1">
    <source>
        <dbReference type="ARBA" id="ARBA00023002"/>
    </source>
</evidence>
<sequence length="420" mass="44871">MEAVKKILTNTKMPFCPGCGHGVCVRSISKSLENLGYGSKDVIIVSDIGCSGLVDPLFATHTIHGLHGRSPALGVGVTLGLDDPNKKVVVIQGDGGATIGLQHILEAARRNVDMTLVVINNLLYGMTGGQMSGLSTNEFKEYKHSNDDADPYDVVNLAHQSGASFSVRVNNISNFTNVLKEAISTSGFSLVELSSLCTSHGLKKVSEMKHYIVAEEKLINNRPVGVSIKQDTTSLLDSTKILTPKFTSKIKDSIGIVIAGSAGGGIQSAAKMLAQAAILSGLYATMKGEYPITVGTGFSVAEVILSKKPIYFTGLEKPNAVLVVTEDGWNKVKNRITDNSKVYVDAKVNSNNLFIAKDFLKVGGKKGAALSAVSYWVKESGVFPIEALIKVTEDSKYVTSLQKAIEGAEKLQELVYVEKK</sequence>
<dbReference type="SUPFAM" id="SSF53323">
    <property type="entry name" value="Pyruvate-ferredoxin oxidoreductase, PFOR, domain III"/>
    <property type="match status" value="1"/>
</dbReference>
<name>A0A3B0UB58_9ZZZZ</name>
<protein>
    <recommendedName>
        <fullName evidence="5">2-oxoglutarate synthase</fullName>
    </recommendedName>
</protein>
<dbReference type="AlphaFoldDB" id="A0A3B0UB58"/>
<dbReference type="InterPro" id="IPR002869">
    <property type="entry name" value="Pyrv_flavodox_OxRed_cen"/>
</dbReference>
<reference evidence="4" key="1">
    <citation type="submission" date="2018-06" db="EMBL/GenBank/DDBJ databases">
        <authorList>
            <person name="Zhirakovskaya E."/>
        </authorList>
    </citation>
    <scope>NUCLEOTIDE SEQUENCE</scope>
</reference>
<evidence type="ECO:0000259" key="2">
    <source>
        <dbReference type="Pfam" id="PF01558"/>
    </source>
</evidence>
<evidence type="ECO:0000259" key="3">
    <source>
        <dbReference type="Pfam" id="PF02775"/>
    </source>
</evidence>
<accession>A0A3B0UB58</accession>
<dbReference type="Pfam" id="PF02775">
    <property type="entry name" value="TPP_enzyme_C"/>
    <property type="match status" value="1"/>
</dbReference>
<dbReference type="Gene3D" id="3.40.920.10">
    <property type="entry name" value="Pyruvate-ferredoxin oxidoreductase, PFOR, domain III"/>
    <property type="match status" value="1"/>
</dbReference>
<gene>
    <name evidence="4" type="ORF">MNBD_BACTEROID04-1350</name>
</gene>
<dbReference type="InterPro" id="IPR051457">
    <property type="entry name" value="2-oxoacid:Fd_oxidoreductase"/>
</dbReference>
<dbReference type="EMBL" id="UOER01000441">
    <property type="protein sequence ID" value="VAW25543.1"/>
    <property type="molecule type" value="Genomic_DNA"/>
</dbReference>
<dbReference type="InterPro" id="IPR011766">
    <property type="entry name" value="TPP_enzyme_TPP-bd"/>
</dbReference>
<dbReference type="InterPro" id="IPR029061">
    <property type="entry name" value="THDP-binding"/>
</dbReference>
<dbReference type="PANTHER" id="PTHR48084">
    <property type="entry name" value="2-OXOGLUTARATE OXIDOREDUCTASE SUBUNIT KORB-RELATED"/>
    <property type="match status" value="1"/>
</dbReference>
<feature type="domain" description="Pyruvate/ketoisovalerate oxidoreductase catalytic" evidence="2">
    <location>
        <begin position="262"/>
        <end position="351"/>
    </location>
</feature>
<keyword evidence="1" id="KW-0560">Oxidoreductase</keyword>